<dbReference type="InterPro" id="IPR016167">
    <property type="entry name" value="FAD-bd_PCMH_sub1"/>
</dbReference>
<keyword evidence="1" id="KW-0274">FAD</keyword>
<evidence type="ECO:0000313" key="3">
    <source>
        <dbReference type="EMBL" id="PRC92445.1"/>
    </source>
</evidence>
<dbReference type="SUPFAM" id="SSF55447">
    <property type="entry name" value="CO dehydrogenase flavoprotein C-terminal domain-like"/>
    <property type="match status" value="1"/>
</dbReference>
<evidence type="ECO:0000259" key="2">
    <source>
        <dbReference type="PROSITE" id="PS51387"/>
    </source>
</evidence>
<dbReference type="InterPro" id="IPR016169">
    <property type="entry name" value="FAD-bd_PCMH_sub2"/>
</dbReference>
<dbReference type="InterPro" id="IPR036318">
    <property type="entry name" value="FAD-bd_PCMH-like_sf"/>
</dbReference>
<keyword evidence="1" id="KW-0285">Flavoprotein</keyword>
<dbReference type="InterPro" id="IPR036683">
    <property type="entry name" value="CO_DH_flav_C_dom_sf"/>
</dbReference>
<evidence type="ECO:0000313" key="4">
    <source>
        <dbReference type="Proteomes" id="UP000237839"/>
    </source>
</evidence>
<reference evidence="3 4" key="1">
    <citation type="submission" date="2018-02" db="EMBL/GenBank/DDBJ databases">
        <title>Solimicrobium silvestre gen. nov., sp. nov., isolated from alpine forest soil.</title>
        <authorList>
            <person name="Margesin R."/>
            <person name="Albuquerque L."/>
            <person name="Zhang D.-C."/>
            <person name="Froufe H.J.C."/>
            <person name="Severino R."/>
            <person name="Roxo I."/>
            <person name="Egas C."/>
            <person name="Da Costa M.S."/>
        </authorList>
    </citation>
    <scope>NUCLEOTIDE SEQUENCE [LARGE SCALE GENOMIC DNA]</scope>
    <source>
        <strain evidence="3 4">S20-91</strain>
    </source>
</reference>
<dbReference type="Proteomes" id="UP000237839">
    <property type="component" value="Unassembled WGS sequence"/>
</dbReference>
<dbReference type="InterPro" id="IPR002346">
    <property type="entry name" value="Mopterin_DH_FAD-bd"/>
</dbReference>
<dbReference type="AlphaFoldDB" id="A0A2S9GXJ1"/>
<comment type="caution">
    <text evidence="3">The sequence shown here is derived from an EMBL/GenBank/DDBJ whole genome shotgun (WGS) entry which is preliminary data.</text>
</comment>
<dbReference type="SMART" id="SM01092">
    <property type="entry name" value="CO_deh_flav_C"/>
    <property type="match status" value="1"/>
</dbReference>
<accession>A0A2S9GXJ1</accession>
<dbReference type="Gene3D" id="3.30.390.50">
    <property type="entry name" value="CO dehydrogenase flavoprotein, C-terminal domain"/>
    <property type="match status" value="1"/>
</dbReference>
<dbReference type="Pfam" id="PF00941">
    <property type="entry name" value="FAD_binding_5"/>
    <property type="match status" value="1"/>
</dbReference>
<dbReference type="Gene3D" id="3.30.43.10">
    <property type="entry name" value="Uridine Diphospho-n-acetylenolpyruvylglucosamine Reductase, domain 2"/>
    <property type="match status" value="1"/>
</dbReference>
<dbReference type="RefSeq" id="WP_105532571.1">
    <property type="nucleotide sequence ID" value="NZ_PUGF01000013.1"/>
</dbReference>
<evidence type="ECO:0000256" key="1">
    <source>
        <dbReference type="ARBA" id="ARBA00022827"/>
    </source>
</evidence>
<dbReference type="GO" id="GO:0016491">
    <property type="term" value="F:oxidoreductase activity"/>
    <property type="evidence" value="ECO:0007669"/>
    <property type="project" value="InterPro"/>
</dbReference>
<name>A0A2S9GXJ1_9BURK</name>
<dbReference type="PROSITE" id="PS51387">
    <property type="entry name" value="FAD_PCMH"/>
    <property type="match status" value="1"/>
</dbReference>
<proteinExistence type="predicted"/>
<dbReference type="InterPro" id="IPR016166">
    <property type="entry name" value="FAD-bd_PCMH"/>
</dbReference>
<dbReference type="GO" id="GO:0071949">
    <property type="term" value="F:FAD binding"/>
    <property type="evidence" value="ECO:0007669"/>
    <property type="project" value="InterPro"/>
</dbReference>
<feature type="domain" description="FAD-binding PCMH-type" evidence="2">
    <location>
        <begin position="1"/>
        <end position="223"/>
    </location>
</feature>
<dbReference type="PANTHER" id="PTHR42659">
    <property type="entry name" value="XANTHINE DEHYDROGENASE SUBUNIT C-RELATED"/>
    <property type="match status" value="1"/>
</dbReference>
<dbReference type="SUPFAM" id="SSF56176">
    <property type="entry name" value="FAD-binding/transporter-associated domain-like"/>
    <property type="match status" value="1"/>
</dbReference>
<keyword evidence="4" id="KW-1185">Reference proteome</keyword>
<protein>
    <submittedName>
        <fullName evidence="3">Aerobic-type carbon monoxide dehydrogenase middle subunit CoxM/CutM-like protein</fullName>
    </submittedName>
</protein>
<dbReference type="EMBL" id="PUGF01000013">
    <property type="protein sequence ID" value="PRC92445.1"/>
    <property type="molecule type" value="Genomic_DNA"/>
</dbReference>
<sequence length="331" mass="35573">MNPFQYSRAQSIDQAIQSIRAADGGNARFIAGGTNLLDLMKMNVEQPGQLIDINYLPLSELHIDNTMLSIGALARMSDVAANTEVARRFPVIAQSLLASASPQLRNMASIGGNMMQRTRCSYFRDTACACNKREPGSGCAALGGDNRRHAILGISPHCIATHPSDLAVALMALSARIKLHGPNSDRTVPIDDFFLVPGSTPNLEHNIQIDELIVAIEVPASPLATRSFYLKVRERASFEFALTSAAVALDIRNGVIAESRIVLGGIATKPWRARDAEVYLAGKPVQESHFVAAAHIALAQAQPGKDNKFKVKLAQRTVVRALTTLAAGEIA</sequence>
<dbReference type="OrthoDB" id="9814706at2"/>
<dbReference type="PANTHER" id="PTHR42659:SF1">
    <property type="entry name" value="OXIDOREDUCTASE"/>
    <property type="match status" value="1"/>
</dbReference>
<dbReference type="InterPro" id="IPR005107">
    <property type="entry name" value="CO_DH_flav_C"/>
</dbReference>
<dbReference type="Gene3D" id="3.30.465.10">
    <property type="match status" value="2"/>
</dbReference>
<dbReference type="Pfam" id="PF03450">
    <property type="entry name" value="CO_deh_flav_C"/>
    <property type="match status" value="1"/>
</dbReference>
<organism evidence="3 4">
    <name type="scientific">Solimicrobium silvestre</name>
    <dbReference type="NCBI Taxonomy" id="2099400"/>
    <lineage>
        <taxon>Bacteria</taxon>
        <taxon>Pseudomonadati</taxon>
        <taxon>Pseudomonadota</taxon>
        <taxon>Betaproteobacteria</taxon>
        <taxon>Burkholderiales</taxon>
        <taxon>Oxalobacteraceae</taxon>
        <taxon>Solimicrobium</taxon>
    </lineage>
</organism>
<gene>
    <name evidence="3" type="ORF">S2091_2820</name>
</gene>
<dbReference type="InterPro" id="IPR051312">
    <property type="entry name" value="Diverse_Substr_Oxidored"/>
</dbReference>